<evidence type="ECO:0000313" key="2">
    <source>
        <dbReference type="Proteomes" id="UP000887159"/>
    </source>
</evidence>
<evidence type="ECO:0000313" key="1">
    <source>
        <dbReference type="EMBL" id="GFY06510.1"/>
    </source>
</evidence>
<name>A0A8X6S8A6_TRICX</name>
<dbReference type="Proteomes" id="UP000887159">
    <property type="component" value="Unassembled WGS sequence"/>
</dbReference>
<reference evidence="1" key="1">
    <citation type="submission" date="2020-08" db="EMBL/GenBank/DDBJ databases">
        <title>Multicomponent nature underlies the extraordinary mechanical properties of spider dragline silk.</title>
        <authorList>
            <person name="Kono N."/>
            <person name="Nakamura H."/>
            <person name="Mori M."/>
            <person name="Yoshida Y."/>
            <person name="Ohtoshi R."/>
            <person name="Malay A.D."/>
            <person name="Moran D.A.P."/>
            <person name="Tomita M."/>
            <person name="Numata K."/>
            <person name="Arakawa K."/>
        </authorList>
    </citation>
    <scope>NUCLEOTIDE SEQUENCE</scope>
</reference>
<keyword evidence="2" id="KW-1185">Reference proteome</keyword>
<comment type="caution">
    <text evidence="1">The sequence shown here is derived from an EMBL/GenBank/DDBJ whole genome shotgun (WGS) entry which is preliminary data.</text>
</comment>
<dbReference type="AlphaFoldDB" id="A0A8X6S8A6"/>
<proteinExistence type="predicted"/>
<accession>A0A8X6S8A6</accession>
<dbReference type="SUPFAM" id="SSF53098">
    <property type="entry name" value="Ribonuclease H-like"/>
    <property type="match status" value="1"/>
</dbReference>
<dbReference type="EMBL" id="BMAU01021260">
    <property type="protein sequence ID" value="GFY06510.1"/>
    <property type="molecule type" value="Genomic_DNA"/>
</dbReference>
<sequence length="202" mass="22666">MGLKGRELFSSPLHSWFSSGDFGPTDLTNTCSVCTRRVFGGTGIQPRPSGMESDALTTRLPTAQKETQRYPRRDCTFSVKWFPSHVDLEGNEIADTLAKAGACVVPEQSAPLTIFEIFFRTKHQNKTAWITPAYHWYQCFRPGGSLTHGFTRQDQTLLARFRSGRIKTMKFSEGCKSFEMCTNCSSEPATPAHLLECLRLTI</sequence>
<organism evidence="1 2">
    <name type="scientific">Trichonephila clavipes</name>
    <name type="common">Golden silk orbweaver</name>
    <name type="synonym">Nephila clavipes</name>
    <dbReference type="NCBI Taxonomy" id="2585209"/>
    <lineage>
        <taxon>Eukaryota</taxon>
        <taxon>Metazoa</taxon>
        <taxon>Ecdysozoa</taxon>
        <taxon>Arthropoda</taxon>
        <taxon>Chelicerata</taxon>
        <taxon>Arachnida</taxon>
        <taxon>Araneae</taxon>
        <taxon>Araneomorphae</taxon>
        <taxon>Entelegynae</taxon>
        <taxon>Araneoidea</taxon>
        <taxon>Nephilidae</taxon>
        <taxon>Trichonephila</taxon>
    </lineage>
</organism>
<protein>
    <submittedName>
        <fullName evidence="1">RNase H domain-containing protein</fullName>
    </submittedName>
</protein>
<dbReference type="InterPro" id="IPR012337">
    <property type="entry name" value="RNaseH-like_sf"/>
</dbReference>
<gene>
    <name evidence="1" type="primary">NCL1_22618</name>
    <name evidence="1" type="ORF">TNCV_412601</name>
</gene>